<evidence type="ECO:0000313" key="10">
    <source>
        <dbReference type="Proteomes" id="UP001241758"/>
    </source>
</evidence>
<dbReference type="InterPro" id="IPR019931">
    <property type="entry name" value="LPXTG_anchor"/>
</dbReference>
<organism evidence="9 10">
    <name type="scientific">Actinoplanes sandaracinus</name>
    <dbReference type="NCBI Taxonomy" id="3045177"/>
    <lineage>
        <taxon>Bacteria</taxon>
        <taxon>Bacillati</taxon>
        <taxon>Actinomycetota</taxon>
        <taxon>Actinomycetes</taxon>
        <taxon>Micromonosporales</taxon>
        <taxon>Micromonosporaceae</taxon>
        <taxon>Actinoplanes</taxon>
    </lineage>
</organism>
<evidence type="ECO:0000256" key="7">
    <source>
        <dbReference type="SAM" id="SignalP"/>
    </source>
</evidence>
<accession>A0ABT6WD71</accession>
<keyword evidence="6" id="KW-1133">Transmembrane helix</keyword>
<keyword evidence="10" id="KW-1185">Reference proteome</keyword>
<evidence type="ECO:0000256" key="1">
    <source>
        <dbReference type="ARBA" id="ARBA00022512"/>
    </source>
</evidence>
<keyword evidence="6" id="KW-0472">Membrane</keyword>
<sequence>MNVSKSPLRRATVLVAGSLIGIAGTVAFASPALAHHNEVSGKSTCVAGEWVVDWTVKAVGDGSPNQKVKWTAVTLSPTGKIDGPKFAINEWMASGETVVGKQRVAATEKSATLTISAEWDNGKTATKGDTVPLVGECKKPEDKPSTSSSPSAPASPSASASTPVPPVTIPEEVPAEPIFELTCDTITIGVDNTKNDSKFTLDFKTSKGEVRQLVIEPGKKDAATFSATEGFSVDVTFTVVYKGKTYTESAKVPFEQPDNCDNGEGGGLPVTGAAAGGVAAGAAGLLAVGGALFFLARRRKVKFTA</sequence>
<evidence type="ECO:0000256" key="2">
    <source>
        <dbReference type="ARBA" id="ARBA00022525"/>
    </source>
</evidence>
<feature type="domain" description="Gram-positive cocci surface proteins LPxTG" evidence="8">
    <location>
        <begin position="263"/>
        <end position="302"/>
    </location>
</feature>
<feature type="chain" id="PRO_5047295554" evidence="7">
    <location>
        <begin position="30"/>
        <end position="305"/>
    </location>
</feature>
<keyword evidence="1" id="KW-0134">Cell wall</keyword>
<feature type="compositionally biased region" description="Low complexity" evidence="5">
    <location>
        <begin position="145"/>
        <end position="162"/>
    </location>
</feature>
<proteinExistence type="predicted"/>
<reference evidence="9 10" key="1">
    <citation type="submission" date="2023-05" db="EMBL/GenBank/DDBJ databases">
        <title>Actinoplanes sp. NEAU-A12 genome sequencing.</title>
        <authorList>
            <person name="Wang Z.-S."/>
        </authorList>
    </citation>
    <scope>NUCLEOTIDE SEQUENCE [LARGE SCALE GENOMIC DNA]</scope>
    <source>
        <strain evidence="9 10">NEAU-A12</strain>
    </source>
</reference>
<dbReference type="Proteomes" id="UP001241758">
    <property type="component" value="Unassembled WGS sequence"/>
</dbReference>
<evidence type="ECO:0000313" key="9">
    <source>
        <dbReference type="EMBL" id="MDI6097676.1"/>
    </source>
</evidence>
<keyword evidence="3 7" id="KW-0732">Signal</keyword>
<comment type="caution">
    <text evidence="9">The sequence shown here is derived from an EMBL/GenBank/DDBJ whole genome shotgun (WGS) entry which is preliminary data.</text>
</comment>
<keyword evidence="2" id="KW-0964">Secreted</keyword>
<keyword evidence="6" id="KW-0812">Transmembrane</keyword>
<evidence type="ECO:0000256" key="5">
    <source>
        <dbReference type="SAM" id="MobiDB-lite"/>
    </source>
</evidence>
<feature type="signal peptide" evidence="7">
    <location>
        <begin position="1"/>
        <end position="29"/>
    </location>
</feature>
<dbReference type="EMBL" id="JASCTH010000002">
    <property type="protein sequence ID" value="MDI6097676.1"/>
    <property type="molecule type" value="Genomic_DNA"/>
</dbReference>
<evidence type="ECO:0000256" key="6">
    <source>
        <dbReference type="SAM" id="Phobius"/>
    </source>
</evidence>
<evidence type="ECO:0000256" key="4">
    <source>
        <dbReference type="ARBA" id="ARBA00023088"/>
    </source>
</evidence>
<gene>
    <name evidence="9" type="ORF">QLQ12_03545</name>
</gene>
<evidence type="ECO:0000256" key="3">
    <source>
        <dbReference type="ARBA" id="ARBA00022729"/>
    </source>
</evidence>
<feature type="transmembrane region" description="Helical" evidence="6">
    <location>
        <begin position="274"/>
        <end position="296"/>
    </location>
</feature>
<feature type="region of interest" description="Disordered" evidence="5">
    <location>
        <begin position="122"/>
        <end position="175"/>
    </location>
</feature>
<protein>
    <submittedName>
        <fullName evidence="9">LPXTG cell wall anchor domain-containing protein</fullName>
    </submittedName>
</protein>
<name>A0ABT6WD71_9ACTN</name>
<dbReference type="RefSeq" id="WP_282757069.1">
    <property type="nucleotide sequence ID" value="NZ_JASCTH010000002.1"/>
</dbReference>
<dbReference type="Pfam" id="PF00746">
    <property type="entry name" value="Gram_pos_anchor"/>
    <property type="match status" value="1"/>
</dbReference>
<dbReference type="NCBIfam" id="TIGR01167">
    <property type="entry name" value="LPXTG_anchor"/>
    <property type="match status" value="1"/>
</dbReference>
<keyword evidence="4" id="KW-0572">Peptidoglycan-anchor</keyword>
<evidence type="ECO:0000259" key="8">
    <source>
        <dbReference type="Pfam" id="PF00746"/>
    </source>
</evidence>